<dbReference type="OrthoDB" id="6753773at2759"/>
<organism evidence="2 3">
    <name type="scientific">Acanthoscelides obtectus</name>
    <name type="common">Bean weevil</name>
    <name type="synonym">Bruchus obtectus</name>
    <dbReference type="NCBI Taxonomy" id="200917"/>
    <lineage>
        <taxon>Eukaryota</taxon>
        <taxon>Metazoa</taxon>
        <taxon>Ecdysozoa</taxon>
        <taxon>Arthropoda</taxon>
        <taxon>Hexapoda</taxon>
        <taxon>Insecta</taxon>
        <taxon>Pterygota</taxon>
        <taxon>Neoptera</taxon>
        <taxon>Endopterygota</taxon>
        <taxon>Coleoptera</taxon>
        <taxon>Polyphaga</taxon>
        <taxon>Cucujiformia</taxon>
        <taxon>Chrysomeloidea</taxon>
        <taxon>Chrysomelidae</taxon>
        <taxon>Bruchinae</taxon>
        <taxon>Bruchini</taxon>
        <taxon>Acanthoscelides</taxon>
    </lineage>
</organism>
<sequence length="264" mass="31209">MSNTMIKEKIDAIDEEAVPRYSSITDTGNSQPRLRKCIRKGDIVCFTDEENIHMVNRKTQKHNSTKTTLDPQKSMERVRSGESLYKTFTFAQSLNDEDTEKCIAFWKSVMEKHLEPVKCHIVENREYQPAENFKEATYENEKNCEPEKKNEKVNIEDEVDEKLKLVHKEYRNMWDKAIKQLQKKKLDKIKLDTKSRCPMCQTLNTPFEENICGNPNYTEKEIKDLNKWKSTSRKKTYATGTSGSRFVSRNQQEKKIRNQNRYQF</sequence>
<protein>
    <submittedName>
        <fullName evidence="2">Uncharacterized protein</fullName>
    </submittedName>
</protein>
<feature type="region of interest" description="Disordered" evidence="1">
    <location>
        <begin position="239"/>
        <end position="264"/>
    </location>
</feature>
<proteinExistence type="predicted"/>
<evidence type="ECO:0000256" key="1">
    <source>
        <dbReference type="SAM" id="MobiDB-lite"/>
    </source>
</evidence>
<keyword evidence="3" id="KW-1185">Reference proteome</keyword>
<dbReference type="AlphaFoldDB" id="A0A9P0LMD8"/>
<gene>
    <name evidence="2" type="ORF">ACAOBT_LOCUS25085</name>
</gene>
<accession>A0A9P0LMD8</accession>
<evidence type="ECO:0000313" key="2">
    <source>
        <dbReference type="EMBL" id="CAH1999608.1"/>
    </source>
</evidence>
<dbReference type="Proteomes" id="UP001152888">
    <property type="component" value="Unassembled WGS sequence"/>
</dbReference>
<feature type="compositionally biased region" description="Polar residues" evidence="1">
    <location>
        <begin position="239"/>
        <end position="250"/>
    </location>
</feature>
<evidence type="ECO:0000313" key="3">
    <source>
        <dbReference type="Proteomes" id="UP001152888"/>
    </source>
</evidence>
<comment type="caution">
    <text evidence="2">The sequence shown here is derived from an EMBL/GenBank/DDBJ whole genome shotgun (WGS) entry which is preliminary data.</text>
</comment>
<dbReference type="EMBL" id="CAKOFQ010007373">
    <property type="protein sequence ID" value="CAH1999608.1"/>
    <property type="molecule type" value="Genomic_DNA"/>
</dbReference>
<reference evidence="2" key="1">
    <citation type="submission" date="2022-03" db="EMBL/GenBank/DDBJ databases">
        <authorList>
            <person name="Sayadi A."/>
        </authorList>
    </citation>
    <scope>NUCLEOTIDE SEQUENCE</scope>
</reference>
<name>A0A9P0LMD8_ACAOB</name>